<dbReference type="InParanoid" id="A0A2P6MS98"/>
<feature type="region of interest" description="Disordered" evidence="2">
    <location>
        <begin position="684"/>
        <end position="721"/>
    </location>
</feature>
<feature type="compositionally biased region" description="Basic and acidic residues" evidence="2">
    <location>
        <begin position="523"/>
        <end position="533"/>
    </location>
</feature>
<dbReference type="AlphaFoldDB" id="A0A2P6MS98"/>
<keyword evidence="4" id="KW-1185">Reference proteome</keyword>
<protein>
    <submittedName>
        <fullName evidence="3">Kinesin-like protein</fullName>
    </submittedName>
</protein>
<feature type="compositionally biased region" description="Basic and acidic residues" evidence="2">
    <location>
        <begin position="712"/>
        <end position="721"/>
    </location>
</feature>
<proteinExistence type="predicted"/>
<dbReference type="EMBL" id="MDYQ01000451">
    <property type="protein sequence ID" value="PRP74581.1"/>
    <property type="molecule type" value="Genomic_DNA"/>
</dbReference>
<comment type="caution">
    <text evidence="3">The sequence shown here is derived from an EMBL/GenBank/DDBJ whole genome shotgun (WGS) entry which is preliminary data.</text>
</comment>
<name>A0A2P6MS98_9EUKA</name>
<evidence type="ECO:0000313" key="3">
    <source>
        <dbReference type="EMBL" id="PRP74581.1"/>
    </source>
</evidence>
<accession>A0A2P6MS98</accession>
<reference evidence="3 4" key="1">
    <citation type="journal article" date="2018" name="Genome Biol. Evol.">
        <title>Multiple Roots of Fruiting Body Formation in Amoebozoa.</title>
        <authorList>
            <person name="Hillmann F."/>
            <person name="Forbes G."/>
            <person name="Novohradska S."/>
            <person name="Ferling I."/>
            <person name="Riege K."/>
            <person name="Groth M."/>
            <person name="Westermann M."/>
            <person name="Marz M."/>
            <person name="Spaller T."/>
            <person name="Winckler T."/>
            <person name="Schaap P."/>
            <person name="Glockner G."/>
        </authorList>
    </citation>
    <scope>NUCLEOTIDE SEQUENCE [LARGE SCALE GENOMIC DNA]</scope>
    <source>
        <strain evidence="3 4">Jena</strain>
    </source>
</reference>
<evidence type="ECO:0000256" key="2">
    <source>
        <dbReference type="SAM" id="MobiDB-lite"/>
    </source>
</evidence>
<sequence length="801" mass="91802">MSLWLRPHLSPVAETTRVPVAETTRVPVAETTTYTPLGSYEQHISSSLRESTYAQTGVLDSMTWNYLRLRRLVVFLARDHVSLWLRPHVSLWLRPHVSPWLRPHYLPFSRTIMVSVTIYIDSFESSAYGRLSDKTQSLDVVDSFARVNSSRCKVLEKNQGNKISNKRYYETSTEVTDGHAQRVHLYRAAGSLSPMMKGKLGPDYPTATIQSKQRLVFDASRTRTQRRDTLDLLSTSSSTARTREITFKCTKDCTMFIDGQLPKDCDRRAIGMSMVEWEDIELRLSVEDIVKCRVAAHEELREEGFYNEVEQREQNPSWWSAGIADRRFEQPIGASRCHWRELKNKLKEHQKLVEAEKLNIAKVAADNDRNGHVLQQREEEITKLQAKIDELVDTVDQLTSEETSMENLLQAKSTQAQQLDKAESTRRIEILQAELEIISANLEEKTQCSELKEQMDYYTAIRREMEQVVDAKSVLENQVEESKRQIEKYTEEVEDLKSAITSRDTAVGESELERCREADALRSEIRKSQDRAHHSARSQRRADRGAIGNRPKIRGLVCHPPWRMHGAESPAGGTSAESRQKSEELARHLEEQGEDNNLGLTKERKITAKAQEKIADLELQVSDREDRLTEQKDRLYSMENQLQDLTVERTRLPNERSPKREISERLQASGERADALERQIVDLQQQQPGGIRPPSRIGAAEGSALYSGGSADRGEREERSFRDQIGDREQREELAHQLNENKQWKVQLETEKEAVTIITTQLEENLKVVEELQEEIDLLQKDLSSAHSQICDSTIELESAG</sequence>
<feature type="compositionally biased region" description="Basic and acidic residues" evidence="2">
    <location>
        <begin position="578"/>
        <end position="591"/>
    </location>
</feature>
<feature type="coiled-coil region" evidence="1">
    <location>
        <begin position="762"/>
        <end position="789"/>
    </location>
</feature>
<evidence type="ECO:0000256" key="1">
    <source>
        <dbReference type="SAM" id="Coils"/>
    </source>
</evidence>
<evidence type="ECO:0000313" key="4">
    <source>
        <dbReference type="Proteomes" id="UP000241769"/>
    </source>
</evidence>
<keyword evidence="1" id="KW-0175">Coiled coil</keyword>
<feature type="coiled-coil region" evidence="1">
    <location>
        <begin position="339"/>
        <end position="441"/>
    </location>
</feature>
<gene>
    <name evidence="3" type="ORF">PROFUN_14870</name>
</gene>
<feature type="region of interest" description="Disordered" evidence="2">
    <location>
        <begin position="523"/>
        <end position="602"/>
    </location>
</feature>
<organism evidence="3 4">
    <name type="scientific">Planoprotostelium fungivorum</name>
    <dbReference type="NCBI Taxonomy" id="1890364"/>
    <lineage>
        <taxon>Eukaryota</taxon>
        <taxon>Amoebozoa</taxon>
        <taxon>Evosea</taxon>
        <taxon>Variosea</taxon>
        <taxon>Cavosteliida</taxon>
        <taxon>Cavosteliaceae</taxon>
        <taxon>Planoprotostelium</taxon>
    </lineage>
</organism>
<feature type="coiled-coil region" evidence="1">
    <location>
        <begin position="465"/>
        <end position="499"/>
    </location>
</feature>
<dbReference type="Proteomes" id="UP000241769">
    <property type="component" value="Unassembled WGS sequence"/>
</dbReference>